<dbReference type="eggNOG" id="COG3464">
    <property type="taxonomic scope" value="Bacteria"/>
</dbReference>
<name>E0E229_9FIRM</name>
<dbReference type="AlphaFoldDB" id="E0E229"/>
<evidence type="ECO:0000313" key="3">
    <source>
        <dbReference type="Proteomes" id="UP000003244"/>
    </source>
</evidence>
<dbReference type="Pfam" id="PF01610">
    <property type="entry name" value="DDE_Tnp_ISL3"/>
    <property type="match status" value="1"/>
</dbReference>
<keyword evidence="3" id="KW-1185">Reference proteome</keyword>
<accession>E0E229</accession>
<feature type="domain" description="Transposase IS204/IS1001/IS1096/IS1165 DDE" evidence="1">
    <location>
        <begin position="1"/>
        <end position="29"/>
    </location>
</feature>
<evidence type="ECO:0000259" key="1">
    <source>
        <dbReference type="Pfam" id="PF01610"/>
    </source>
</evidence>
<sequence length="53" mass="6302">MVEGKNNKIKVIKRVSYGYRSFRNFKARIMLMERYKIQKGNIHSYQFAMDAAA</sequence>
<dbReference type="EMBL" id="ADGQ01000030">
    <property type="protein sequence ID" value="EFM65032.1"/>
    <property type="molecule type" value="Genomic_DNA"/>
</dbReference>
<protein>
    <recommendedName>
        <fullName evidence="1">Transposase IS204/IS1001/IS1096/IS1165 DDE domain-containing protein</fullName>
    </recommendedName>
</protein>
<dbReference type="Proteomes" id="UP000003244">
    <property type="component" value="Unassembled WGS sequence"/>
</dbReference>
<dbReference type="InterPro" id="IPR002560">
    <property type="entry name" value="Transposase_DDE"/>
</dbReference>
<gene>
    <name evidence="2" type="ORF">HMPREF0634_1581</name>
</gene>
<reference evidence="2 3" key="1">
    <citation type="submission" date="2010-08" db="EMBL/GenBank/DDBJ databases">
        <authorList>
            <person name="Harkins D.M."/>
            <person name="Madupu R."/>
            <person name="Durkin A.S."/>
            <person name="Torralba M."/>
            <person name="Methe B."/>
            <person name="Sutton G.G."/>
            <person name="Nelson K.E."/>
        </authorList>
    </citation>
    <scope>NUCLEOTIDE SEQUENCE [LARGE SCALE GENOMIC DNA]</scope>
    <source>
        <strain evidence="2 3">DSM 17678</strain>
    </source>
</reference>
<proteinExistence type="predicted"/>
<evidence type="ECO:0000313" key="2">
    <source>
        <dbReference type="EMBL" id="EFM65032.1"/>
    </source>
</evidence>
<organism evidence="2 3">
    <name type="scientific">Peptostreptococcus stomatis DSM 17678</name>
    <dbReference type="NCBI Taxonomy" id="596315"/>
    <lineage>
        <taxon>Bacteria</taxon>
        <taxon>Bacillati</taxon>
        <taxon>Bacillota</taxon>
        <taxon>Clostridia</taxon>
        <taxon>Peptostreptococcales</taxon>
        <taxon>Peptostreptococcaceae</taxon>
        <taxon>Peptostreptococcus</taxon>
    </lineage>
</organism>
<comment type="caution">
    <text evidence="2">The sequence shown here is derived from an EMBL/GenBank/DDBJ whole genome shotgun (WGS) entry which is preliminary data.</text>
</comment>